<feature type="region of interest" description="Disordered" evidence="4">
    <location>
        <begin position="94"/>
        <end position="115"/>
    </location>
</feature>
<keyword evidence="3" id="KW-0378">Hydrolase</keyword>
<dbReference type="InterPro" id="IPR043504">
    <property type="entry name" value="Peptidase_S1_PA_chymotrypsin"/>
</dbReference>
<evidence type="ECO:0008006" key="6">
    <source>
        <dbReference type="Google" id="ProtNLM"/>
    </source>
</evidence>
<evidence type="ECO:0000256" key="1">
    <source>
        <dbReference type="ARBA" id="ARBA00010541"/>
    </source>
</evidence>
<dbReference type="AlphaFoldDB" id="A0A382VA46"/>
<accession>A0A382VA46</accession>
<keyword evidence="2" id="KW-0645">Protease</keyword>
<dbReference type="Gene3D" id="2.40.10.10">
    <property type="entry name" value="Trypsin-like serine proteases"/>
    <property type="match status" value="1"/>
</dbReference>
<dbReference type="PANTHER" id="PTHR43343:SF3">
    <property type="entry name" value="PROTEASE DO-LIKE 8, CHLOROPLASTIC"/>
    <property type="match status" value="1"/>
</dbReference>
<name>A0A382VA46_9ZZZZ</name>
<evidence type="ECO:0000256" key="2">
    <source>
        <dbReference type="ARBA" id="ARBA00022670"/>
    </source>
</evidence>
<dbReference type="InterPro" id="IPR001940">
    <property type="entry name" value="Peptidase_S1C"/>
</dbReference>
<evidence type="ECO:0000313" key="5">
    <source>
        <dbReference type="EMBL" id="SVD43363.1"/>
    </source>
</evidence>
<sequence>MSTSRTTLFSAVLIAVVSMAIGMVITSRFNLSPASLAQSIQTPTNTAPISGELTATTFRDIAQAQTAMVVNIRTETEQTSNPLNEFGGDDFFRRFFGPGQGQGQPQPQPQPREETVRSAGTGFVIDPSGLILTNNHVVENATKIEIHFFGDDARDTYEARVLGGDSLTDSALLEL</sequence>
<dbReference type="GO" id="GO:0004252">
    <property type="term" value="F:serine-type endopeptidase activity"/>
    <property type="evidence" value="ECO:0007669"/>
    <property type="project" value="InterPro"/>
</dbReference>
<comment type="similarity">
    <text evidence="1">Belongs to the peptidase S1C family.</text>
</comment>
<reference evidence="5" key="1">
    <citation type="submission" date="2018-05" db="EMBL/GenBank/DDBJ databases">
        <authorList>
            <person name="Lanie J.A."/>
            <person name="Ng W.-L."/>
            <person name="Kazmierczak K.M."/>
            <person name="Andrzejewski T.M."/>
            <person name="Davidsen T.M."/>
            <person name="Wayne K.J."/>
            <person name="Tettelin H."/>
            <person name="Glass J.I."/>
            <person name="Rusch D."/>
            <person name="Podicherti R."/>
            <person name="Tsui H.-C.T."/>
            <person name="Winkler M.E."/>
        </authorList>
    </citation>
    <scope>NUCLEOTIDE SEQUENCE</scope>
</reference>
<feature type="non-terminal residue" evidence="5">
    <location>
        <position position="175"/>
    </location>
</feature>
<protein>
    <recommendedName>
        <fullName evidence="6">Serine protease</fullName>
    </recommendedName>
</protein>
<evidence type="ECO:0000256" key="4">
    <source>
        <dbReference type="SAM" id="MobiDB-lite"/>
    </source>
</evidence>
<dbReference type="InterPro" id="IPR009003">
    <property type="entry name" value="Peptidase_S1_PA"/>
</dbReference>
<dbReference type="EMBL" id="UINC01150365">
    <property type="protein sequence ID" value="SVD43363.1"/>
    <property type="molecule type" value="Genomic_DNA"/>
</dbReference>
<dbReference type="PRINTS" id="PR00834">
    <property type="entry name" value="PROTEASES2C"/>
</dbReference>
<organism evidence="5">
    <name type="scientific">marine metagenome</name>
    <dbReference type="NCBI Taxonomy" id="408172"/>
    <lineage>
        <taxon>unclassified sequences</taxon>
        <taxon>metagenomes</taxon>
        <taxon>ecological metagenomes</taxon>
    </lineage>
</organism>
<dbReference type="GO" id="GO:0006508">
    <property type="term" value="P:proteolysis"/>
    <property type="evidence" value="ECO:0007669"/>
    <property type="project" value="UniProtKB-KW"/>
</dbReference>
<dbReference type="InterPro" id="IPR051201">
    <property type="entry name" value="Chloro_Bact_Ser_Proteases"/>
</dbReference>
<gene>
    <name evidence="5" type="ORF">METZ01_LOCUS396217</name>
</gene>
<proteinExistence type="inferred from homology"/>
<dbReference type="SUPFAM" id="SSF50494">
    <property type="entry name" value="Trypsin-like serine proteases"/>
    <property type="match status" value="1"/>
</dbReference>
<evidence type="ECO:0000256" key="3">
    <source>
        <dbReference type="ARBA" id="ARBA00022801"/>
    </source>
</evidence>
<dbReference type="PANTHER" id="PTHR43343">
    <property type="entry name" value="PEPTIDASE S12"/>
    <property type="match status" value="1"/>
</dbReference>
<dbReference type="Pfam" id="PF13365">
    <property type="entry name" value="Trypsin_2"/>
    <property type="match status" value="1"/>
</dbReference>